<keyword evidence="1" id="KW-0500">Molybdenum</keyword>
<protein>
    <submittedName>
        <fullName evidence="4">Carbon monoxide dehydrogenase large chain</fullName>
        <ecNumber evidence="4">1.2.5.3</ecNumber>
    </submittedName>
</protein>
<dbReference type="Pfam" id="PF02738">
    <property type="entry name" value="MoCoBD_1"/>
    <property type="match status" value="1"/>
</dbReference>
<dbReference type="PANTHER" id="PTHR11908:SF132">
    <property type="entry name" value="ALDEHYDE OXIDASE 1-RELATED"/>
    <property type="match status" value="1"/>
</dbReference>
<evidence type="ECO:0000313" key="5">
    <source>
        <dbReference type="Proteomes" id="UP001139263"/>
    </source>
</evidence>
<feature type="domain" description="Aldehyde oxidase/xanthine dehydrogenase a/b hammerhead" evidence="3">
    <location>
        <begin position="19"/>
        <end position="135"/>
    </location>
</feature>
<keyword evidence="5" id="KW-1185">Reference proteome</keyword>
<comment type="caution">
    <text evidence="4">The sequence shown here is derived from an EMBL/GenBank/DDBJ whole genome shotgun (WGS) entry which is preliminary data.</text>
</comment>
<dbReference type="InterPro" id="IPR037165">
    <property type="entry name" value="AldOxase/xan_DH_Mopterin-bd_sf"/>
</dbReference>
<dbReference type="PANTHER" id="PTHR11908">
    <property type="entry name" value="XANTHINE DEHYDROGENASE"/>
    <property type="match status" value="1"/>
</dbReference>
<proteinExistence type="predicted"/>
<dbReference type="AlphaFoldDB" id="A0A9X1V6V7"/>
<dbReference type="InterPro" id="IPR046867">
    <property type="entry name" value="AldOxase/xan_DH_MoCoBD2"/>
</dbReference>
<dbReference type="EC" id="1.2.5.3" evidence="4"/>
<organism evidence="4 5">
    <name type="scientific">Sulfoacidibacillus ferrooxidans</name>
    <dbReference type="NCBI Taxonomy" id="2005001"/>
    <lineage>
        <taxon>Bacteria</taxon>
        <taxon>Bacillati</taxon>
        <taxon>Bacillota</taxon>
        <taxon>Bacilli</taxon>
        <taxon>Bacillales</taxon>
        <taxon>Alicyclobacillaceae</taxon>
        <taxon>Sulfoacidibacillus</taxon>
    </lineage>
</organism>
<dbReference type="EMBL" id="JALBUF010000001">
    <property type="protein sequence ID" value="MCI0182310.1"/>
    <property type="molecule type" value="Genomic_DNA"/>
</dbReference>
<dbReference type="SUPFAM" id="SSF56003">
    <property type="entry name" value="Molybdenum cofactor-binding domain"/>
    <property type="match status" value="1"/>
</dbReference>
<sequence length="784" mass="85114">MSGVFGGTVKRKEDPRLITGQGTYTDDVKLQNLAHAAILRSPYAHALIKNIDVSKALEHPSVIAVFTGKDIEQRVGPIPTAWLPPDSDIKATAHPALALDRVRYVGDGVAMVVADDLYAAKDALELIAVEYEVLPAVVNQEAAMDDAAPLVHSDAPHNIAFHWQAGDATDEMFESAPVHVSHRFVQQRLIPNAMEPRSSVAQYNKSTGSLTMWVTTQNPHIHRLLLSGILGLPEHKIRILAIDVGGGFGSKIACYPDEALVGFAAMELGIPVKWTEERRENFLVTTHGRDMILDVDLAGEKDGTLTAIRVRNMANMGAYLSTAGPGVPTILFGLIVPGAYRFAHAKVDVYGVFTNTTPTDAYRGAGRPEATYLLERMVDLFAMELSMDPVEVRRKNLIGADEFPYHSALGLEYDSGNYQQALDKAIGMIGYETFRKEQEELRSQGRYVGIGCTTYVEICGLGPSQVAGAVGFQGGLWESSTVRVHPTGKVTVFTGASPHGQGEETTFAQIVGDRLGIPIDDVEIVHGDTDRIAMGWGTYGSRTTPVGGNALAIAVDRVIDKARKIAAHMLLTVEENVEFDKGIFYTNNEDGAVRQATFQEVVLQAYLAWNLPSGVEPGLEGHSFYDPVNFVYPFGTHFCMVEVDRETGEIKILRYVAVDDCGRVINPMIAEGQVHGGIAQGIGQALWEGAIYDDQGQLLTGTFMDYAMPKAHFFPEFETAFTETPAPQNLLGVKGIGETGTIASTPTVVNAVVDALRPFGVRDLDMPLTPEKVWRAMEKGGESA</sequence>
<dbReference type="InterPro" id="IPR008274">
    <property type="entry name" value="AldOxase/xan_DH_MoCoBD1"/>
</dbReference>
<dbReference type="SUPFAM" id="SSF54665">
    <property type="entry name" value="CO dehydrogenase molybdoprotein N-domain-like"/>
    <property type="match status" value="1"/>
</dbReference>
<gene>
    <name evidence="4" type="primary">cutL</name>
    <name evidence="4" type="ORF">MM817_00569</name>
</gene>
<name>A0A9X1V6V7_9BACL</name>
<dbReference type="SMART" id="SM01008">
    <property type="entry name" value="Ald_Xan_dh_C"/>
    <property type="match status" value="1"/>
</dbReference>
<accession>A0A9X1V6V7</accession>
<dbReference type="InterPro" id="IPR016208">
    <property type="entry name" value="Ald_Oxase/xanthine_DH-like"/>
</dbReference>
<evidence type="ECO:0000256" key="1">
    <source>
        <dbReference type="ARBA" id="ARBA00022505"/>
    </source>
</evidence>
<dbReference type="InterPro" id="IPR036856">
    <property type="entry name" value="Ald_Oxase/Xan_DH_a/b_sf"/>
</dbReference>
<dbReference type="Gene3D" id="3.90.1170.50">
    <property type="entry name" value="Aldehyde oxidase/xanthine dehydrogenase, a/b hammerhead"/>
    <property type="match status" value="1"/>
</dbReference>
<keyword evidence="2 4" id="KW-0560">Oxidoreductase</keyword>
<dbReference type="Pfam" id="PF20256">
    <property type="entry name" value="MoCoBD_2"/>
    <property type="match status" value="1"/>
</dbReference>
<evidence type="ECO:0000259" key="3">
    <source>
        <dbReference type="SMART" id="SM01008"/>
    </source>
</evidence>
<evidence type="ECO:0000256" key="2">
    <source>
        <dbReference type="ARBA" id="ARBA00023002"/>
    </source>
</evidence>
<dbReference type="InterPro" id="IPR000674">
    <property type="entry name" value="Ald_Oxase/Xan_DH_a/b"/>
</dbReference>
<dbReference type="GO" id="GO:0008805">
    <property type="term" value="F:carbon-monoxide oxygenase activity"/>
    <property type="evidence" value="ECO:0007669"/>
    <property type="project" value="UniProtKB-EC"/>
</dbReference>
<dbReference type="GO" id="GO:0005506">
    <property type="term" value="F:iron ion binding"/>
    <property type="evidence" value="ECO:0007669"/>
    <property type="project" value="InterPro"/>
</dbReference>
<dbReference type="RefSeq" id="WP_241711914.1">
    <property type="nucleotide sequence ID" value="NZ_JALBUF010000001.1"/>
</dbReference>
<dbReference type="Pfam" id="PF01315">
    <property type="entry name" value="Ald_Xan_dh_C"/>
    <property type="match status" value="1"/>
</dbReference>
<reference evidence="4" key="1">
    <citation type="submission" date="2022-03" db="EMBL/GenBank/DDBJ databases">
        <title>Draft Genome Sequence of Firmicute Strain S0AB, a Heterotrophic Iron/Sulfur-Oxidizing Extreme Acidophile.</title>
        <authorList>
            <person name="Vergara E."/>
            <person name="Pakostova E."/>
            <person name="Johnson D.B."/>
            <person name="Holmes D.S."/>
        </authorList>
    </citation>
    <scope>NUCLEOTIDE SEQUENCE</scope>
    <source>
        <strain evidence="4">S0AB</strain>
    </source>
</reference>
<evidence type="ECO:0000313" key="4">
    <source>
        <dbReference type="EMBL" id="MCI0182310.1"/>
    </source>
</evidence>
<dbReference type="Gene3D" id="3.30.365.10">
    <property type="entry name" value="Aldehyde oxidase/xanthine dehydrogenase, molybdopterin binding domain"/>
    <property type="match status" value="4"/>
</dbReference>
<dbReference type="Proteomes" id="UP001139263">
    <property type="component" value="Unassembled WGS sequence"/>
</dbReference>